<dbReference type="EMBL" id="CP000113">
    <property type="protein sequence ID" value="ABF89269.1"/>
    <property type="molecule type" value="Genomic_DNA"/>
</dbReference>
<reference evidence="2 3" key="1">
    <citation type="journal article" date="2006" name="Proc. Natl. Acad. Sci. U.S.A.">
        <title>Evolution of sensory complexity recorded in a myxobacterial genome.</title>
        <authorList>
            <person name="Goldman B.S."/>
            <person name="Nierman W.C."/>
            <person name="Kaiser D."/>
            <person name="Slater S.C."/>
            <person name="Durkin A.S."/>
            <person name="Eisen J.A."/>
            <person name="Ronning C.M."/>
            <person name="Barbazuk W.B."/>
            <person name="Blanchard M."/>
            <person name="Field C."/>
            <person name="Halling C."/>
            <person name="Hinkle G."/>
            <person name="Iartchuk O."/>
            <person name="Kim H.S."/>
            <person name="Mackenzie C."/>
            <person name="Madupu R."/>
            <person name="Miller N."/>
            <person name="Shvartsbeyn A."/>
            <person name="Sullivan S.A."/>
            <person name="Vaudin M."/>
            <person name="Wiegand R."/>
            <person name="Kaplan H.B."/>
        </authorList>
    </citation>
    <scope>NUCLEOTIDE SEQUENCE [LARGE SCALE GENOMIC DNA]</scope>
    <source>
        <strain evidence="3">DK1622</strain>
    </source>
</reference>
<accession>Q1D2R4</accession>
<evidence type="ECO:0000313" key="3">
    <source>
        <dbReference type="Proteomes" id="UP000002402"/>
    </source>
</evidence>
<name>Q1D2R4_MYXXD</name>
<dbReference type="STRING" id="246197.MXAN_4902"/>
<dbReference type="AlphaFoldDB" id="Q1D2R4"/>
<evidence type="ECO:0000256" key="1">
    <source>
        <dbReference type="SAM" id="MobiDB-lite"/>
    </source>
</evidence>
<protein>
    <submittedName>
        <fullName evidence="2">Uncharacterized protein</fullName>
    </submittedName>
</protein>
<dbReference type="KEGG" id="mxa:MXAN_4902"/>
<evidence type="ECO:0000313" key="2">
    <source>
        <dbReference type="EMBL" id="ABF89269.1"/>
    </source>
</evidence>
<organism evidence="2 3">
    <name type="scientific">Myxococcus xanthus (strain DK1622)</name>
    <dbReference type="NCBI Taxonomy" id="246197"/>
    <lineage>
        <taxon>Bacteria</taxon>
        <taxon>Pseudomonadati</taxon>
        <taxon>Myxococcota</taxon>
        <taxon>Myxococcia</taxon>
        <taxon>Myxococcales</taxon>
        <taxon>Cystobacterineae</taxon>
        <taxon>Myxococcaceae</taxon>
        <taxon>Myxococcus</taxon>
    </lineage>
</organism>
<proteinExistence type="predicted"/>
<keyword evidence="3" id="KW-1185">Reference proteome</keyword>
<dbReference type="Proteomes" id="UP000002402">
    <property type="component" value="Chromosome"/>
</dbReference>
<feature type="region of interest" description="Disordered" evidence="1">
    <location>
        <begin position="47"/>
        <end position="89"/>
    </location>
</feature>
<sequence>MMPGTRGCHTGVRVLDEALPHRVDTPACQVGKGGAFVWARVGACRRNPASAEGMSDRNATSRGRSRARVAQQDSTGLKQPHQREDVMGA</sequence>
<dbReference type="EnsemblBacteria" id="ABF89269">
    <property type="protein sequence ID" value="ABF89269"/>
    <property type="gene ID" value="MXAN_4902"/>
</dbReference>
<gene>
    <name evidence="2" type="ordered locus">MXAN_4902</name>
</gene>
<dbReference type="HOGENOM" id="CLU_2451536_0_0_7"/>